<proteinExistence type="predicted"/>
<feature type="chain" id="PRO_5028882945" description="AMIN-like domain-containing protein" evidence="1">
    <location>
        <begin position="28"/>
        <end position="206"/>
    </location>
</feature>
<keyword evidence="1" id="KW-0732">Signal</keyword>
<keyword evidence="4" id="KW-1185">Reference proteome</keyword>
<protein>
    <recommendedName>
        <fullName evidence="2">AMIN-like domain-containing protein</fullName>
    </recommendedName>
</protein>
<dbReference type="InterPro" id="IPR056303">
    <property type="entry name" value="AMIN-like"/>
</dbReference>
<sequence length="206" mass="21684">MRRWGTALAAIVLASAGLAATVTTANAATPPATTANTDRDPIWGSGADAPCDPIWGSGDKTAEPTNYRPLENIRAGQHACFDRLVFDVRGTGDQPIGYRVGYVNELRQDGSGDLIKVGGGAILEVRAAAPSYDPETGGATYQGRAGQPLPGVNLTGFKTFKDARFGSSFEGDTQIGLGVRARLPFRVTQTANHLIVDVAHSWTATR</sequence>
<evidence type="ECO:0000313" key="4">
    <source>
        <dbReference type="Proteomes" id="UP000509303"/>
    </source>
</evidence>
<feature type="signal peptide" evidence="1">
    <location>
        <begin position="1"/>
        <end position="27"/>
    </location>
</feature>
<accession>A0A7H8NAP2</accession>
<gene>
    <name evidence="3" type="ORF">HUT08_21040</name>
</gene>
<reference evidence="3 4" key="1">
    <citation type="submission" date="2020-06" db="EMBL/GenBank/DDBJ databases">
        <title>Genome mining for natural products.</title>
        <authorList>
            <person name="Zhang B."/>
            <person name="Shi J."/>
            <person name="Ge H."/>
        </authorList>
    </citation>
    <scope>NUCLEOTIDE SEQUENCE [LARGE SCALE GENOMIC DNA]</scope>
    <source>
        <strain evidence="3 4">NA00687</strain>
    </source>
</reference>
<evidence type="ECO:0000259" key="2">
    <source>
        <dbReference type="Pfam" id="PF24837"/>
    </source>
</evidence>
<organism evidence="3 4">
    <name type="scientific">Streptomyces buecherae</name>
    <dbReference type="NCBI Taxonomy" id="2763006"/>
    <lineage>
        <taxon>Bacteria</taxon>
        <taxon>Bacillati</taxon>
        <taxon>Actinomycetota</taxon>
        <taxon>Actinomycetes</taxon>
        <taxon>Kitasatosporales</taxon>
        <taxon>Streptomycetaceae</taxon>
        <taxon>Streptomyces</taxon>
    </lineage>
</organism>
<dbReference type="AlphaFoldDB" id="A0A7H8NAP2"/>
<evidence type="ECO:0000313" key="3">
    <source>
        <dbReference type="EMBL" id="QKW51590.1"/>
    </source>
</evidence>
<dbReference type="Proteomes" id="UP000509303">
    <property type="component" value="Chromosome"/>
</dbReference>
<feature type="domain" description="AMIN-like" evidence="2">
    <location>
        <begin position="70"/>
        <end position="200"/>
    </location>
</feature>
<dbReference type="RefSeq" id="WP_176163307.1">
    <property type="nucleotide sequence ID" value="NZ_CP054929.1"/>
</dbReference>
<dbReference type="Pfam" id="PF24837">
    <property type="entry name" value="AMIN-like"/>
    <property type="match status" value="1"/>
</dbReference>
<evidence type="ECO:0000256" key="1">
    <source>
        <dbReference type="SAM" id="SignalP"/>
    </source>
</evidence>
<dbReference type="EMBL" id="CP054929">
    <property type="protein sequence ID" value="QKW51590.1"/>
    <property type="molecule type" value="Genomic_DNA"/>
</dbReference>
<name>A0A7H8NAP2_9ACTN</name>